<keyword evidence="3" id="KW-1185">Reference proteome</keyword>
<name>A0AAW0GDL6_9APHY</name>
<keyword evidence="1" id="KW-0812">Transmembrane</keyword>
<sequence>MGYVSKSLLKTGQLYYLATVSINLVAMILLLSPSLSQVYQGMFTVPNVALQNAMACRVFRLLKLGVISDTPTNAPHSSSFGGANRTHLSTLQFPGTRTDISETLGGSPTDDIDLRTMASKGNSPIRITIREEAVSDAKEMSDYKGSPTGEYAV</sequence>
<keyword evidence="1" id="KW-0472">Membrane</keyword>
<gene>
    <name evidence="2" type="ORF">QCA50_007241</name>
</gene>
<evidence type="ECO:0000313" key="3">
    <source>
        <dbReference type="Proteomes" id="UP001385951"/>
    </source>
</evidence>
<comment type="caution">
    <text evidence="2">The sequence shown here is derived from an EMBL/GenBank/DDBJ whole genome shotgun (WGS) entry which is preliminary data.</text>
</comment>
<accession>A0AAW0GDL6</accession>
<reference evidence="2 3" key="1">
    <citation type="submission" date="2022-09" db="EMBL/GenBank/DDBJ databases">
        <authorList>
            <person name="Palmer J.M."/>
        </authorList>
    </citation>
    <scope>NUCLEOTIDE SEQUENCE [LARGE SCALE GENOMIC DNA]</scope>
    <source>
        <strain evidence="2 3">DSM 7382</strain>
    </source>
</reference>
<dbReference type="Proteomes" id="UP001385951">
    <property type="component" value="Unassembled WGS sequence"/>
</dbReference>
<keyword evidence="1" id="KW-1133">Transmembrane helix</keyword>
<dbReference type="AlphaFoldDB" id="A0AAW0GDL6"/>
<evidence type="ECO:0000313" key="2">
    <source>
        <dbReference type="EMBL" id="KAK7689449.1"/>
    </source>
</evidence>
<dbReference type="EMBL" id="JASBNA010000008">
    <property type="protein sequence ID" value="KAK7689449.1"/>
    <property type="molecule type" value="Genomic_DNA"/>
</dbReference>
<evidence type="ECO:0000256" key="1">
    <source>
        <dbReference type="SAM" id="Phobius"/>
    </source>
</evidence>
<protein>
    <submittedName>
        <fullName evidence="2">Uncharacterized protein</fullName>
    </submittedName>
</protein>
<feature type="transmembrane region" description="Helical" evidence="1">
    <location>
        <begin position="14"/>
        <end position="32"/>
    </location>
</feature>
<organism evidence="2 3">
    <name type="scientific">Cerrena zonata</name>
    <dbReference type="NCBI Taxonomy" id="2478898"/>
    <lineage>
        <taxon>Eukaryota</taxon>
        <taxon>Fungi</taxon>
        <taxon>Dikarya</taxon>
        <taxon>Basidiomycota</taxon>
        <taxon>Agaricomycotina</taxon>
        <taxon>Agaricomycetes</taxon>
        <taxon>Polyporales</taxon>
        <taxon>Cerrenaceae</taxon>
        <taxon>Cerrena</taxon>
    </lineage>
</organism>
<proteinExistence type="predicted"/>